<dbReference type="GO" id="GO:0004386">
    <property type="term" value="F:helicase activity"/>
    <property type="evidence" value="ECO:0007669"/>
    <property type="project" value="UniProtKB-KW"/>
</dbReference>
<dbReference type="Gene3D" id="3.40.50.300">
    <property type="entry name" value="P-loop containing nucleotide triphosphate hydrolases"/>
    <property type="match status" value="2"/>
</dbReference>
<dbReference type="SMART" id="SM00847">
    <property type="entry name" value="HA2"/>
    <property type="match status" value="1"/>
</dbReference>
<dbReference type="PANTHER" id="PTHR43519">
    <property type="entry name" value="ATP-DEPENDENT RNA HELICASE HRPB"/>
    <property type="match status" value="1"/>
</dbReference>
<dbReference type="GO" id="GO:0016787">
    <property type="term" value="F:hydrolase activity"/>
    <property type="evidence" value="ECO:0007669"/>
    <property type="project" value="UniProtKB-KW"/>
</dbReference>
<dbReference type="InterPro" id="IPR014001">
    <property type="entry name" value="Helicase_ATP-bd"/>
</dbReference>
<evidence type="ECO:0000313" key="9">
    <source>
        <dbReference type="Proteomes" id="UP000296374"/>
    </source>
</evidence>
<dbReference type="InterPro" id="IPR011545">
    <property type="entry name" value="DEAD/DEAH_box_helicase_dom"/>
</dbReference>
<dbReference type="InterPro" id="IPR049614">
    <property type="entry name" value="HrpB_DEXH"/>
</dbReference>
<dbReference type="InterPro" id="IPR001650">
    <property type="entry name" value="Helicase_C-like"/>
</dbReference>
<evidence type="ECO:0000259" key="6">
    <source>
        <dbReference type="PROSITE" id="PS51192"/>
    </source>
</evidence>
<dbReference type="CDD" id="cd17990">
    <property type="entry name" value="DEXHc_HrpB"/>
    <property type="match status" value="1"/>
</dbReference>
<evidence type="ECO:0000256" key="4">
    <source>
        <dbReference type="ARBA" id="ARBA00022840"/>
    </source>
</evidence>
<feature type="domain" description="Helicase C-terminal" evidence="7">
    <location>
        <begin position="198"/>
        <end position="366"/>
    </location>
</feature>
<dbReference type="FunFam" id="3.40.50.300:FF:002125">
    <property type="entry name" value="ATP-dependent helicase HrpB"/>
    <property type="match status" value="1"/>
</dbReference>
<keyword evidence="4" id="KW-0067">ATP-binding</keyword>
<keyword evidence="2" id="KW-0378">Hydrolase</keyword>
<feature type="domain" description="Helicase ATP-binding" evidence="6">
    <location>
        <begin position="15"/>
        <end position="174"/>
    </location>
</feature>
<dbReference type="NCBIfam" id="TIGR01970">
    <property type="entry name" value="DEAH_box_HrpB"/>
    <property type="match status" value="1"/>
</dbReference>
<evidence type="ECO:0000256" key="1">
    <source>
        <dbReference type="ARBA" id="ARBA00022741"/>
    </source>
</evidence>
<name>A0A4P7HHT1_9RHOB</name>
<dbReference type="InterPro" id="IPR007502">
    <property type="entry name" value="Helicase-assoc_dom"/>
</dbReference>
<evidence type="ECO:0000259" key="7">
    <source>
        <dbReference type="PROSITE" id="PS51194"/>
    </source>
</evidence>
<dbReference type="Pfam" id="PF08482">
    <property type="entry name" value="HrpB_C"/>
    <property type="match status" value="1"/>
</dbReference>
<dbReference type="InterPro" id="IPR010225">
    <property type="entry name" value="HrpB"/>
</dbReference>
<feature type="region of interest" description="Disordered" evidence="5">
    <location>
        <begin position="486"/>
        <end position="508"/>
    </location>
</feature>
<dbReference type="GO" id="GO:0005524">
    <property type="term" value="F:ATP binding"/>
    <property type="evidence" value="ECO:0007669"/>
    <property type="project" value="UniProtKB-KW"/>
</dbReference>
<dbReference type="KEGG" id="plia:E4191_01815"/>
<accession>A0A4P7HHT1</accession>
<dbReference type="RefSeq" id="WP_135311892.1">
    <property type="nucleotide sequence ID" value="NZ_CP038439.1"/>
</dbReference>
<evidence type="ECO:0000256" key="5">
    <source>
        <dbReference type="SAM" id="MobiDB-lite"/>
    </source>
</evidence>
<dbReference type="CDD" id="cd18791">
    <property type="entry name" value="SF2_C_RHA"/>
    <property type="match status" value="1"/>
</dbReference>
<dbReference type="Pfam" id="PF00271">
    <property type="entry name" value="Helicase_C"/>
    <property type="match status" value="1"/>
</dbReference>
<dbReference type="Pfam" id="PF04408">
    <property type="entry name" value="WHD_HA2"/>
    <property type="match status" value="1"/>
</dbReference>
<dbReference type="InterPro" id="IPR048333">
    <property type="entry name" value="HA2_WH"/>
</dbReference>
<keyword evidence="3 8" id="KW-0347">Helicase</keyword>
<dbReference type="InterPro" id="IPR013689">
    <property type="entry name" value="RNA_helicase_ATP-dep_HrpB_C"/>
</dbReference>
<dbReference type="Gene3D" id="1.20.120.1080">
    <property type="match status" value="1"/>
</dbReference>
<dbReference type="InterPro" id="IPR056329">
    <property type="entry name" value="CON_HrpB"/>
</dbReference>
<dbReference type="PROSITE" id="PS51194">
    <property type="entry name" value="HELICASE_CTER"/>
    <property type="match status" value="1"/>
</dbReference>
<dbReference type="Proteomes" id="UP000296374">
    <property type="component" value="Chromosome"/>
</dbReference>
<dbReference type="SMART" id="SM00490">
    <property type="entry name" value="HELICc"/>
    <property type="match status" value="1"/>
</dbReference>
<organism evidence="8 9">
    <name type="scientific">Paracoccus liaowanqingii</name>
    <dbReference type="NCBI Taxonomy" id="2560053"/>
    <lineage>
        <taxon>Bacteria</taxon>
        <taxon>Pseudomonadati</taxon>
        <taxon>Pseudomonadota</taxon>
        <taxon>Alphaproteobacteria</taxon>
        <taxon>Rhodobacterales</taxon>
        <taxon>Paracoccaceae</taxon>
        <taxon>Paracoccus</taxon>
    </lineage>
</organism>
<dbReference type="Pfam" id="PF24473">
    <property type="entry name" value="CON_HrpB"/>
    <property type="match status" value="1"/>
</dbReference>
<dbReference type="PIRSF" id="PIRSF005496">
    <property type="entry name" value="ATP_hel_hrpB"/>
    <property type="match status" value="1"/>
</dbReference>
<proteinExistence type="predicted"/>
<keyword evidence="1" id="KW-0547">Nucleotide-binding</keyword>
<evidence type="ECO:0000256" key="2">
    <source>
        <dbReference type="ARBA" id="ARBA00022801"/>
    </source>
</evidence>
<dbReference type="SUPFAM" id="SSF52540">
    <property type="entry name" value="P-loop containing nucleoside triphosphate hydrolases"/>
    <property type="match status" value="1"/>
</dbReference>
<dbReference type="PROSITE" id="PS51192">
    <property type="entry name" value="HELICASE_ATP_BIND_1"/>
    <property type="match status" value="1"/>
</dbReference>
<dbReference type="InterPro" id="IPR027417">
    <property type="entry name" value="P-loop_NTPase"/>
</dbReference>
<dbReference type="GO" id="GO:0003676">
    <property type="term" value="F:nucleic acid binding"/>
    <property type="evidence" value="ECO:0007669"/>
    <property type="project" value="InterPro"/>
</dbReference>
<feature type="region of interest" description="Disordered" evidence="5">
    <location>
        <begin position="798"/>
        <end position="822"/>
    </location>
</feature>
<dbReference type="AlphaFoldDB" id="A0A4P7HHT1"/>
<reference evidence="9" key="1">
    <citation type="submission" date="2019-03" db="EMBL/GenBank/DDBJ databases">
        <authorList>
            <person name="Li J."/>
        </authorList>
    </citation>
    <scope>NUCLEOTIDE SEQUENCE [LARGE SCALE GENOMIC DNA]</scope>
    <source>
        <strain evidence="9">2251</strain>
    </source>
</reference>
<dbReference type="SMART" id="SM00487">
    <property type="entry name" value="DEXDc"/>
    <property type="match status" value="1"/>
</dbReference>
<sequence>MQDALPIDDVLPALCDALAAHGRAVLVAPPGAGKTTRVPLALLDRVAGRILMLEPRRLAARAAAERLAWSLGEDLGGRVGYRIRGESVGGSRIEVVTEGILTRMIQTDPALEGVGCVIFDEFHERSLNADLGLALVWEARGALREDLAVLVMSATLEAGPVAALLDDAPVVVSEGRAFPVETRWLDRPLPAGGRLADEAARLIARVEAETRATGGSILAFLPGEGEIRRVMAALDGTGCEVMPLFGAMDAAAQRAALAPPGAVRRIVLATAIAETSLTIPGVRVVVDTGRARRARFDPGSGMSRLVTERVSRAEAEQRRGRAGRVAPGLCYRMWARTEEGALPAFAPPEITVADLTGLALELAVWGAGATELAFLTPPPEGALAEARALLADLGALDGEGRITTHGRALARLPLHPRLAHMRVVAGPEAADLAALLSDRDPLRGAGVDLEARLRAIRDPGGRHPFEVNRQGVLRIRAEATRLRRMGASRGAGGGAAPPGPPSGYLRQDEGGWSAGAMAALAYPDRIGLRRPGEEARFVLSGGKGAVMAGADALAVQRLIVALDLDGDPREARIRLAARIEEAELRALLGGRIVPARICDWSRREGRVRARLQERLGALVLSDRVWAEAPPEALAVAALEGLRQDGLPWTPAAARLRARIALLPDLGPVGDADLLAEGDWLLPWLGRARSLADLRGLDLVEPLKARIGWDGQQRLDREAPGQFVTPLGRRVPIDYGGEEPSIELRLQELFGVTRHPAVGGRPLRITLLSPGGKPVQVTMDLPGFWASSYADVRKDMRGRYPRHPWPEDPTAADPTVRAKPRGT</sequence>
<protein>
    <submittedName>
        <fullName evidence="8">ATP-dependent helicase HrpB</fullName>
    </submittedName>
</protein>
<evidence type="ECO:0000256" key="3">
    <source>
        <dbReference type="ARBA" id="ARBA00022806"/>
    </source>
</evidence>
<evidence type="ECO:0000313" key="8">
    <source>
        <dbReference type="EMBL" id="QBX33595.1"/>
    </source>
</evidence>
<dbReference type="PANTHER" id="PTHR43519:SF1">
    <property type="entry name" value="ATP-DEPENDENT RNA HELICASE HRPB"/>
    <property type="match status" value="1"/>
</dbReference>
<dbReference type="Pfam" id="PF00270">
    <property type="entry name" value="DEAD"/>
    <property type="match status" value="1"/>
</dbReference>
<gene>
    <name evidence="8" type="primary">hrpB</name>
    <name evidence="8" type="ORF">E4191_01815</name>
</gene>
<dbReference type="EMBL" id="CP038439">
    <property type="protein sequence ID" value="QBX33595.1"/>
    <property type="molecule type" value="Genomic_DNA"/>
</dbReference>